<dbReference type="EMBL" id="CP011280">
    <property type="protein sequence ID" value="AKC95941.1"/>
    <property type="molecule type" value="Genomic_DNA"/>
</dbReference>
<feature type="transmembrane region" description="Helical" evidence="1">
    <location>
        <begin position="62"/>
        <end position="95"/>
    </location>
</feature>
<sequence>MKIKIFKYLGNESNIQISMILFILTYILSFKFDIFKILLILSSILLSYILIKLYFKEGKFILLPFIFITLDILVLSFFKFGILHLITYVLSIIGITYSEYRNFNNNGIYDSIELSVVYTILKLIIFIRMFFR</sequence>
<gene>
    <name evidence="2" type="ORF">VC03_05560</name>
</gene>
<protein>
    <submittedName>
        <fullName evidence="2">Uncharacterized protein</fullName>
    </submittedName>
</protein>
<evidence type="ECO:0000313" key="2">
    <source>
        <dbReference type="EMBL" id="AKC95941.1"/>
    </source>
</evidence>
<dbReference type="Proteomes" id="UP000033103">
    <property type="component" value="Chromosome"/>
</dbReference>
<feature type="transmembrane region" description="Helical" evidence="1">
    <location>
        <begin position="34"/>
        <end position="55"/>
    </location>
</feature>
<dbReference type="OrthoDB" id="10017414at2"/>
<evidence type="ECO:0000256" key="1">
    <source>
        <dbReference type="SAM" id="Phobius"/>
    </source>
</evidence>
<name>A0A0E3ZAJ0_9FUSO</name>
<keyword evidence="1" id="KW-1133">Transmembrane helix</keyword>
<keyword evidence="1" id="KW-0812">Transmembrane</keyword>
<keyword evidence="1" id="KW-0472">Membrane</keyword>
<dbReference type="RefSeq" id="WP_046329045.1">
    <property type="nucleotide sequence ID" value="NZ_CAUPIC010000011.1"/>
</dbReference>
<dbReference type="KEGG" id="sns:VC03_05560"/>
<dbReference type="HOGENOM" id="CLU_1915710_0_0_0"/>
<accession>A0A0E3ZAJ0</accession>
<organism evidence="2 3">
    <name type="scientific">Sneathia vaginalis</name>
    <dbReference type="NCBI Taxonomy" id="187101"/>
    <lineage>
        <taxon>Bacteria</taxon>
        <taxon>Fusobacteriati</taxon>
        <taxon>Fusobacteriota</taxon>
        <taxon>Fusobacteriia</taxon>
        <taxon>Fusobacteriales</taxon>
        <taxon>Leptotrichiaceae</taxon>
        <taxon>Sneathia</taxon>
    </lineage>
</organism>
<dbReference type="STRING" id="187101.VC03_05560"/>
<dbReference type="AlphaFoldDB" id="A0A0E3ZAJ0"/>
<evidence type="ECO:0000313" key="3">
    <source>
        <dbReference type="Proteomes" id="UP000033103"/>
    </source>
</evidence>
<reference evidence="2 3" key="1">
    <citation type="journal article" date="2012" name="BMC Genomics">
        <title>Genomic sequence analysis and characterization of Sneathia amnii sp. nov.</title>
        <authorList>
            <consortium name="Vaginal Microbiome Consortium (additional members)"/>
            <person name="Harwich M.D.Jr."/>
            <person name="Serrano M.G."/>
            <person name="Fettweis J.M."/>
            <person name="Alves J.M."/>
            <person name="Reimers M.A."/>
            <person name="Buck G.A."/>
            <person name="Jefferson K.K."/>
        </authorList>
    </citation>
    <scope>NUCLEOTIDE SEQUENCE [LARGE SCALE GENOMIC DNA]</scope>
    <source>
        <strain evidence="2 3">SN35</strain>
    </source>
</reference>
<dbReference type="PATRIC" id="fig|1069640.6.peg.1103"/>
<keyword evidence="3" id="KW-1185">Reference proteome</keyword>
<feature type="transmembrane region" description="Helical" evidence="1">
    <location>
        <begin position="115"/>
        <end position="131"/>
    </location>
</feature>
<proteinExistence type="predicted"/>